<dbReference type="Ensembl" id="ENSAOCT00000040804.1">
    <property type="protein sequence ID" value="ENSAOCP00000034287.1"/>
    <property type="gene ID" value="ENSAOCG00000029140.1"/>
</dbReference>
<feature type="chain" id="PRO_5043703242" description="DUF4939 domain-containing protein" evidence="1">
    <location>
        <begin position="22"/>
        <end position="158"/>
    </location>
</feature>
<reference evidence="3 4" key="1">
    <citation type="submission" date="2022-01" db="EMBL/GenBank/DDBJ databases">
        <title>A chromosome-scale genome assembly of the false clownfish, Amphiprion ocellaris.</title>
        <authorList>
            <person name="Ryu T."/>
        </authorList>
    </citation>
    <scope>NUCLEOTIDE SEQUENCE [LARGE SCALE GENOMIC DNA]</scope>
</reference>
<reference evidence="3" key="2">
    <citation type="submission" date="2025-08" db="UniProtKB">
        <authorList>
            <consortium name="Ensembl"/>
        </authorList>
    </citation>
    <scope>IDENTIFICATION</scope>
</reference>
<dbReference type="InterPro" id="IPR032549">
    <property type="entry name" value="DUF4939"/>
</dbReference>
<evidence type="ECO:0000313" key="4">
    <source>
        <dbReference type="Proteomes" id="UP001501940"/>
    </source>
</evidence>
<dbReference type="AlphaFoldDB" id="A0AAQ5X026"/>
<proteinExistence type="predicted"/>
<accession>A0AAQ5X026</accession>
<evidence type="ECO:0000256" key="1">
    <source>
        <dbReference type="SAM" id="SignalP"/>
    </source>
</evidence>
<protein>
    <recommendedName>
        <fullName evidence="2">DUF4939 domain-containing protein</fullName>
    </recommendedName>
</protein>
<reference evidence="3" key="3">
    <citation type="submission" date="2025-09" db="UniProtKB">
        <authorList>
            <consortium name="Ensembl"/>
        </authorList>
    </citation>
    <scope>IDENTIFICATION</scope>
</reference>
<keyword evidence="4" id="KW-1185">Reference proteome</keyword>
<organism evidence="3 4">
    <name type="scientific">Amphiprion ocellaris</name>
    <name type="common">Clown anemonefish</name>
    <dbReference type="NCBI Taxonomy" id="80972"/>
    <lineage>
        <taxon>Eukaryota</taxon>
        <taxon>Metazoa</taxon>
        <taxon>Chordata</taxon>
        <taxon>Craniata</taxon>
        <taxon>Vertebrata</taxon>
        <taxon>Euteleostomi</taxon>
        <taxon>Actinopterygii</taxon>
        <taxon>Neopterygii</taxon>
        <taxon>Teleostei</taxon>
        <taxon>Neoteleostei</taxon>
        <taxon>Acanthomorphata</taxon>
        <taxon>Ovalentaria</taxon>
        <taxon>Pomacentridae</taxon>
        <taxon>Amphiprion</taxon>
    </lineage>
</organism>
<dbReference type="GeneTree" id="ENSGT01010000222920"/>
<feature type="signal peptide" evidence="1">
    <location>
        <begin position="1"/>
        <end position="21"/>
    </location>
</feature>
<evidence type="ECO:0000313" key="3">
    <source>
        <dbReference type="Ensembl" id="ENSAOCP00000034287.1"/>
    </source>
</evidence>
<feature type="domain" description="DUF4939" evidence="2">
    <location>
        <begin position="62"/>
        <end position="146"/>
    </location>
</feature>
<name>A0AAQ5X026_AMPOC</name>
<sequence length="158" mass="17775">SFRTNLLLLHAIHHLTLRSLSTSSSTMYRQLASLTEKLNQISSQVAPAASVLNAAPVREPHAPTPERYNGDFGVCQAFLTQVSLVFELQPHSYPTDRSRIAYLIGLLTGDARDWGTAVWKRQGPLCNSYSAFVEEMPPESFQWTPEADRAFQELKHQF</sequence>
<evidence type="ECO:0000259" key="2">
    <source>
        <dbReference type="Pfam" id="PF16297"/>
    </source>
</evidence>
<dbReference type="Proteomes" id="UP001501940">
    <property type="component" value="Chromosome 15"/>
</dbReference>
<dbReference type="Pfam" id="PF16297">
    <property type="entry name" value="DUF4939"/>
    <property type="match status" value="1"/>
</dbReference>
<keyword evidence="1" id="KW-0732">Signal</keyword>